<dbReference type="Gene3D" id="2.40.10.10">
    <property type="entry name" value="Trypsin-like serine proteases"/>
    <property type="match status" value="2"/>
</dbReference>
<evidence type="ECO:0000256" key="7">
    <source>
        <dbReference type="ARBA" id="ARBA00024195"/>
    </source>
</evidence>
<evidence type="ECO:0000313" key="10">
    <source>
        <dbReference type="Proteomes" id="UP001151699"/>
    </source>
</evidence>
<dbReference type="Proteomes" id="UP001151699">
    <property type="component" value="Chromosome A"/>
</dbReference>
<dbReference type="InterPro" id="IPR003609">
    <property type="entry name" value="Pan_app"/>
</dbReference>
<evidence type="ECO:0000256" key="1">
    <source>
        <dbReference type="ARBA" id="ARBA00004613"/>
    </source>
</evidence>
<dbReference type="InterPro" id="IPR051333">
    <property type="entry name" value="CLIP_Serine_Protease"/>
</dbReference>
<dbReference type="InterPro" id="IPR009003">
    <property type="entry name" value="Peptidase_S1_PA"/>
</dbReference>
<evidence type="ECO:0000256" key="3">
    <source>
        <dbReference type="ARBA" id="ARBA00022729"/>
    </source>
</evidence>
<evidence type="ECO:0000259" key="8">
    <source>
        <dbReference type="PROSITE" id="PS50240"/>
    </source>
</evidence>
<feature type="domain" description="Peptidase S1" evidence="8">
    <location>
        <begin position="10"/>
        <end position="251"/>
    </location>
</feature>
<dbReference type="Pfam" id="PF14295">
    <property type="entry name" value="PAN_4"/>
    <property type="match status" value="2"/>
</dbReference>
<name>A0A9Q0NHT1_9DIPT</name>
<keyword evidence="5" id="KW-1015">Disulfide bond</keyword>
<dbReference type="SMART" id="SM00020">
    <property type="entry name" value="Tryp_SPc"/>
    <property type="match status" value="1"/>
</dbReference>
<comment type="similarity">
    <text evidence="7">Belongs to the peptidase S1 family. CLIP subfamily.</text>
</comment>
<accession>A0A9Q0NHT1</accession>
<evidence type="ECO:0000313" key="9">
    <source>
        <dbReference type="EMBL" id="KAJ6650056.1"/>
    </source>
</evidence>
<keyword evidence="6" id="KW-0325">Glycoprotein</keyword>
<dbReference type="SUPFAM" id="SSF50494">
    <property type="entry name" value="Trypsin-like serine proteases"/>
    <property type="match status" value="1"/>
</dbReference>
<dbReference type="OrthoDB" id="7215686at2759"/>
<gene>
    <name evidence="9" type="primary">LFC</name>
    <name evidence="9" type="ORF">Bhyg_05299</name>
</gene>
<organism evidence="9 10">
    <name type="scientific">Pseudolycoriella hygida</name>
    <dbReference type="NCBI Taxonomy" id="35572"/>
    <lineage>
        <taxon>Eukaryota</taxon>
        <taxon>Metazoa</taxon>
        <taxon>Ecdysozoa</taxon>
        <taxon>Arthropoda</taxon>
        <taxon>Hexapoda</taxon>
        <taxon>Insecta</taxon>
        <taxon>Pterygota</taxon>
        <taxon>Neoptera</taxon>
        <taxon>Endopterygota</taxon>
        <taxon>Diptera</taxon>
        <taxon>Nematocera</taxon>
        <taxon>Sciaroidea</taxon>
        <taxon>Sciaridae</taxon>
        <taxon>Pseudolycoriella</taxon>
    </lineage>
</organism>
<dbReference type="InterPro" id="IPR043504">
    <property type="entry name" value="Peptidase_S1_PA_chymotrypsin"/>
</dbReference>
<keyword evidence="4" id="KW-0677">Repeat</keyword>
<dbReference type="InterPro" id="IPR001254">
    <property type="entry name" value="Trypsin_dom"/>
</dbReference>
<dbReference type="FunFam" id="2.40.10.10:FF:000054">
    <property type="entry name" value="Complement C1r subcomponent"/>
    <property type="match status" value="1"/>
</dbReference>
<protein>
    <submittedName>
        <fullName evidence="9">Limulus clotting factor C</fullName>
    </submittedName>
</protein>
<dbReference type="PROSITE" id="PS50240">
    <property type="entry name" value="TRYPSIN_DOM"/>
    <property type="match status" value="1"/>
</dbReference>
<comment type="subcellular location">
    <subcellularLocation>
        <location evidence="1">Secreted</location>
    </subcellularLocation>
</comment>
<sequence length="416" mass="46331">MEVRRFTIAIAFGVVLVDIFGYSSEVYGCGRRLVKHEALIVKGAHCVHENGHLLLPERVLIQLGRSNLKISGPYSQDFEAYQIFPHHNFNATNLRHDIAIVRLATKVTFSSYVHPICLWNPNKQSLSEVIGKQGTVVGFGITETNKISYTLQHAVMPVVSLTTCLDSNRDFYGSFLSDYSFCAGFRNGTTACNGDSGGGFTFQEHGVYRIRGIVSLTQVRSTEHNRLCKVDEYVVFTDVAKYLSWIQEIAPTGSIESGEYNPVASTPEIQFCYFLNNDLTNTRIARDDCNDRCAATPRCTHFTWTNYNGGTCWMKQNPVTEMDAHISYDKAAVCGIVNNNANIEWKGKDWAFGCDFHENDIINVKGSSKECHENCLATVGCTHFSWTDFDGGTCWLKGNSVGKNEAYVSSDPSSVC</sequence>
<comment type="caution">
    <text evidence="9">The sequence shown here is derived from an EMBL/GenBank/DDBJ whole genome shotgun (WGS) entry which is preliminary data.</text>
</comment>
<keyword evidence="3" id="KW-0732">Signal</keyword>
<dbReference type="AlphaFoldDB" id="A0A9Q0NHT1"/>
<evidence type="ECO:0000256" key="6">
    <source>
        <dbReference type="ARBA" id="ARBA00023180"/>
    </source>
</evidence>
<evidence type="ECO:0000256" key="2">
    <source>
        <dbReference type="ARBA" id="ARBA00022525"/>
    </source>
</evidence>
<keyword evidence="10" id="KW-1185">Reference proteome</keyword>
<dbReference type="GO" id="GO:0006508">
    <property type="term" value="P:proteolysis"/>
    <property type="evidence" value="ECO:0007669"/>
    <property type="project" value="InterPro"/>
</dbReference>
<dbReference type="PANTHER" id="PTHR24260">
    <property type="match status" value="1"/>
</dbReference>
<feature type="non-terminal residue" evidence="9">
    <location>
        <position position="416"/>
    </location>
</feature>
<dbReference type="EMBL" id="WJQU01000001">
    <property type="protein sequence ID" value="KAJ6650056.1"/>
    <property type="molecule type" value="Genomic_DNA"/>
</dbReference>
<reference evidence="9" key="1">
    <citation type="submission" date="2022-07" db="EMBL/GenBank/DDBJ databases">
        <authorList>
            <person name="Trinca V."/>
            <person name="Uliana J.V.C."/>
            <person name="Torres T.T."/>
            <person name="Ward R.J."/>
            <person name="Monesi N."/>
        </authorList>
    </citation>
    <scope>NUCLEOTIDE SEQUENCE</scope>
    <source>
        <strain evidence="9">HSMRA1968</strain>
        <tissue evidence="9">Whole embryos</tissue>
    </source>
</reference>
<evidence type="ECO:0000256" key="5">
    <source>
        <dbReference type="ARBA" id="ARBA00023157"/>
    </source>
</evidence>
<evidence type="ECO:0000256" key="4">
    <source>
        <dbReference type="ARBA" id="ARBA00022737"/>
    </source>
</evidence>
<dbReference type="GO" id="GO:0005576">
    <property type="term" value="C:extracellular region"/>
    <property type="evidence" value="ECO:0007669"/>
    <property type="project" value="UniProtKB-SubCell"/>
</dbReference>
<dbReference type="PANTHER" id="PTHR24260:SF136">
    <property type="entry name" value="GH08193P-RELATED"/>
    <property type="match status" value="1"/>
</dbReference>
<dbReference type="Gene3D" id="3.50.4.10">
    <property type="entry name" value="Hepatocyte Growth Factor"/>
    <property type="match status" value="2"/>
</dbReference>
<keyword evidence="2" id="KW-0964">Secreted</keyword>
<dbReference type="CDD" id="cd00190">
    <property type="entry name" value="Tryp_SPc"/>
    <property type="match status" value="1"/>
</dbReference>
<proteinExistence type="inferred from homology"/>
<dbReference type="Pfam" id="PF00089">
    <property type="entry name" value="Trypsin"/>
    <property type="match status" value="1"/>
</dbReference>
<dbReference type="GO" id="GO:0004252">
    <property type="term" value="F:serine-type endopeptidase activity"/>
    <property type="evidence" value="ECO:0007669"/>
    <property type="project" value="InterPro"/>
</dbReference>